<dbReference type="EMBL" id="JXXN02001182">
    <property type="protein sequence ID" value="THD25340.1"/>
    <property type="molecule type" value="Genomic_DNA"/>
</dbReference>
<comment type="caution">
    <text evidence="1">The sequence shown here is derived from an EMBL/GenBank/DDBJ whole genome shotgun (WGS) entry which is preliminary data.</text>
</comment>
<protein>
    <submittedName>
        <fullName evidence="1">Uncharacterized protein</fullName>
    </submittedName>
</protein>
<reference evidence="1" key="1">
    <citation type="submission" date="2019-03" db="EMBL/GenBank/DDBJ databases">
        <title>Improved annotation for the trematode Fasciola hepatica.</title>
        <authorList>
            <person name="Choi Y.-J."/>
            <person name="Martin J."/>
            <person name="Mitreva M."/>
        </authorList>
    </citation>
    <scope>NUCLEOTIDE SEQUENCE [LARGE SCALE GENOMIC DNA]</scope>
</reference>
<evidence type="ECO:0000313" key="2">
    <source>
        <dbReference type="Proteomes" id="UP000230066"/>
    </source>
</evidence>
<organism evidence="1 2">
    <name type="scientific">Fasciola hepatica</name>
    <name type="common">Liver fluke</name>
    <dbReference type="NCBI Taxonomy" id="6192"/>
    <lineage>
        <taxon>Eukaryota</taxon>
        <taxon>Metazoa</taxon>
        <taxon>Spiralia</taxon>
        <taxon>Lophotrochozoa</taxon>
        <taxon>Platyhelminthes</taxon>
        <taxon>Trematoda</taxon>
        <taxon>Digenea</taxon>
        <taxon>Plagiorchiida</taxon>
        <taxon>Echinostomata</taxon>
        <taxon>Echinostomatoidea</taxon>
        <taxon>Fasciolidae</taxon>
        <taxon>Fasciola</taxon>
    </lineage>
</organism>
<dbReference type="Proteomes" id="UP000230066">
    <property type="component" value="Unassembled WGS sequence"/>
</dbReference>
<sequence>MHLVTSPNVSNPPVESLEATSPETLQLLDQVHSLSFSYLFWMPCTDHLDLQCSVQLPQRTIHTEEVYQGCHTDPGCERGRDTDASDKYGLRLAWANVFLETIVCISTTKEISRSLSNIPRFPRIYWPVNCSSGRILESAGLCGWFENCSHGNLSGRFGHLVAGRIRQPYCGQTGRYRRQ</sequence>
<proteinExistence type="predicted"/>
<accession>A0A4E0S205</accession>
<name>A0A4E0S205_FASHE</name>
<keyword evidence="2" id="KW-1185">Reference proteome</keyword>
<evidence type="ECO:0000313" key="1">
    <source>
        <dbReference type="EMBL" id="THD25340.1"/>
    </source>
</evidence>
<dbReference type="AlphaFoldDB" id="A0A4E0S205"/>
<gene>
    <name evidence="1" type="ORF">D915_003861</name>
</gene>